<dbReference type="GO" id="GO:0032981">
    <property type="term" value="P:mitochondrial respiratory chain complex I assembly"/>
    <property type="evidence" value="ECO:0007669"/>
    <property type="project" value="InterPro"/>
</dbReference>
<reference evidence="1" key="1">
    <citation type="submission" date="2022-07" db="EMBL/GenBank/DDBJ databases">
        <title>Phylogenomic reconstructions and comparative analyses of Kickxellomycotina fungi.</title>
        <authorList>
            <person name="Reynolds N.K."/>
            <person name="Stajich J.E."/>
            <person name="Barry K."/>
            <person name="Grigoriev I.V."/>
            <person name="Crous P."/>
            <person name="Smith M.E."/>
        </authorList>
    </citation>
    <scope>NUCLEOTIDE SEQUENCE</scope>
    <source>
        <strain evidence="1">NRRL 1566</strain>
    </source>
</reference>
<proteinExistence type="predicted"/>
<dbReference type="Proteomes" id="UP001139887">
    <property type="component" value="Unassembled WGS sequence"/>
</dbReference>
<dbReference type="EMBL" id="JANBUW010001027">
    <property type="protein sequence ID" value="KAJ2844623.1"/>
    <property type="molecule type" value="Genomic_DNA"/>
</dbReference>
<dbReference type="PROSITE" id="PS51808">
    <property type="entry name" value="CHCH"/>
    <property type="match status" value="1"/>
</dbReference>
<keyword evidence="2" id="KW-1185">Reference proteome</keyword>
<evidence type="ECO:0000313" key="2">
    <source>
        <dbReference type="Proteomes" id="UP001139887"/>
    </source>
</evidence>
<name>A0A9W8I721_9FUNG</name>
<comment type="caution">
    <text evidence="1">The sequence shown here is derived from an EMBL/GenBank/DDBJ whole genome shotgun (WGS) entry which is preliminary data.</text>
</comment>
<dbReference type="AlphaFoldDB" id="A0A9W8I721"/>
<protein>
    <submittedName>
        <fullName evidence="1">Uncharacterized protein</fullName>
    </submittedName>
</protein>
<dbReference type="PANTHER" id="PTHR34561">
    <property type="entry name" value="NADH DEHYDROGENASE [UBIQUINONE] 1 ALPHA SUBCOMPLEX ASSEMBLY FACTOR 8"/>
    <property type="match status" value="1"/>
</dbReference>
<accession>A0A9W8I721</accession>
<dbReference type="InterPro" id="IPR034595">
    <property type="entry name" value="NDUFAF8"/>
</dbReference>
<dbReference type="OrthoDB" id="3821113at2759"/>
<dbReference type="GO" id="GO:0005739">
    <property type="term" value="C:mitochondrion"/>
    <property type="evidence" value="ECO:0007669"/>
    <property type="project" value="InterPro"/>
</dbReference>
<dbReference type="PANTHER" id="PTHR34561:SF1">
    <property type="entry name" value="NADH DEHYDROGENASE [UBIQUINONE] 1 ALPHA SUBCOMPLEX ASSEMBLY FACTOR 8"/>
    <property type="match status" value="1"/>
</dbReference>
<evidence type="ECO:0000313" key="1">
    <source>
        <dbReference type="EMBL" id="KAJ2844623.1"/>
    </source>
</evidence>
<gene>
    <name evidence="1" type="ORF">IWW36_005112</name>
</gene>
<dbReference type="Gene3D" id="1.10.287.2900">
    <property type="match status" value="1"/>
</dbReference>
<organism evidence="1 2">
    <name type="scientific">Coemansia brasiliensis</name>
    <dbReference type="NCBI Taxonomy" id="2650707"/>
    <lineage>
        <taxon>Eukaryota</taxon>
        <taxon>Fungi</taxon>
        <taxon>Fungi incertae sedis</taxon>
        <taxon>Zoopagomycota</taxon>
        <taxon>Kickxellomycotina</taxon>
        <taxon>Kickxellomycetes</taxon>
        <taxon>Kickxellales</taxon>
        <taxon>Kickxellaceae</taxon>
        <taxon>Coemansia</taxon>
    </lineage>
</organism>
<sequence>MPATPQASRARRLVLTLEKGLTDCAAEATAYGKCVSANLETINKHACQVQFQTFKKCVQQALKRKW</sequence>